<name>A0ABD1T0T3_9LAMI</name>
<dbReference type="Proteomes" id="UP001604336">
    <property type="component" value="Unassembled WGS sequence"/>
</dbReference>
<proteinExistence type="predicted"/>
<organism evidence="1 2">
    <name type="scientific">Abeliophyllum distichum</name>
    <dbReference type="NCBI Taxonomy" id="126358"/>
    <lineage>
        <taxon>Eukaryota</taxon>
        <taxon>Viridiplantae</taxon>
        <taxon>Streptophyta</taxon>
        <taxon>Embryophyta</taxon>
        <taxon>Tracheophyta</taxon>
        <taxon>Spermatophyta</taxon>
        <taxon>Magnoliopsida</taxon>
        <taxon>eudicotyledons</taxon>
        <taxon>Gunneridae</taxon>
        <taxon>Pentapetalae</taxon>
        <taxon>asterids</taxon>
        <taxon>lamiids</taxon>
        <taxon>Lamiales</taxon>
        <taxon>Oleaceae</taxon>
        <taxon>Forsythieae</taxon>
        <taxon>Abeliophyllum</taxon>
    </lineage>
</organism>
<sequence length="176" mass="20333">MILMDGFTEQSSYFNVNLLTEAERLEAAALCFNGDALAWYQCEAYRRPMRRWAEMKTALLERLSSLAIRILNVYEEMLEENFVNGLKLEIRAEIKLMRHLGMDQIMDVAQRVEDRNVMLNQAQGALGLTRNNIHSFGPKLFYSPTHGKYTQAFHNSSNAFTEPRTIKLMGHIGQRE</sequence>
<dbReference type="AlphaFoldDB" id="A0ABD1T0T3"/>
<evidence type="ECO:0008006" key="3">
    <source>
        <dbReference type="Google" id="ProtNLM"/>
    </source>
</evidence>
<protein>
    <recommendedName>
        <fullName evidence="3">Retrotransposon gag domain-containing protein</fullName>
    </recommendedName>
</protein>
<keyword evidence="2" id="KW-1185">Reference proteome</keyword>
<accession>A0ABD1T0T3</accession>
<reference evidence="2" key="1">
    <citation type="submission" date="2024-07" db="EMBL/GenBank/DDBJ databases">
        <title>Two chromosome-level genome assemblies of Korean endemic species Abeliophyllum distichum and Forsythia ovata (Oleaceae).</title>
        <authorList>
            <person name="Jang H."/>
        </authorList>
    </citation>
    <scope>NUCLEOTIDE SEQUENCE [LARGE SCALE GENOMIC DNA]</scope>
</reference>
<dbReference type="EMBL" id="JBFOLK010000006">
    <property type="protein sequence ID" value="KAL2506316.1"/>
    <property type="molecule type" value="Genomic_DNA"/>
</dbReference>
<evidence type="ECO:0000313" key="1">
    <source>
        <dbReference type="EMBL" id="KAL2506316.1"/>
    </source>
</evidence>
<comment type="caution">
    <text evidence="1">The sequence shown here is derived from an EMBL/GenBank/DDBJ whole genome shotgun (WGS) entry which is preliminary data.</text>
</comment>
<gene>
    <name evidence="1" type="ORF">Adt_21937</name>
</gene>
<evidence type="ECO:0000313" key="2">
    <source>
        <dbReference type="Proteomes" id="UP001604336"/>
    </source>
</evidence>